<protein>
    <submittedName>
        <fullName evidence="1">Uncharacterized protein</fullName>
    </submittedName>
</protein>
<feature type="non-terminal residue" evidence="1">
    <location>
        <position position="1"/>
    </location>
</feature>
<organism evidence="1 3">
    <name type="scientific">Rotaria sordida</name>
    <dbReference type="NCBI Taxonomy" id="392033"/>
    <lineage>
        <taxon>Eukaryota</taxon>
        <taxon>Metazoa</taxon>
        <taxon>Spiralia</taxon>
        <taxon>Gnathifera</taxon>
        <taxon>Rotifera</taxon>
        <taxon>Eurotatoria</taxon>
        <taxon>Bdelloidea</taxon>
        <taxon>Philodinida</taxon>
        <taxon>Philodinidae</taxon>
        <taxon>Rotaria</taxon>
    </lineage>
</organism>
<dbReference type="EMBL" id="CAJNOO010005279">
    <property type="protein sequence ID" value="CAF1411675.1"/>
    <property type="molecule type" value="Genomic_DNA"/>
</dbReference>
<evidence type="ECO:0000313" key="2">
    <source>
        <dbReference type="EMBL" id="CAF1491081.1"/>
    </source>
</evidence>
<sequence>MTHLMAEHWSNYLWDKDKRTLNDTAAIFIRRGDKMTEDSFWQKHNRWRNISMYVKGLVDEEQRQNRTFSSVFIMTDDMAVMHSIRDYADPNSKGIDEPYARNVNGYSWFRKLIDFHPTESLPPDLMHSTADRICPLIISALLKKAVQQRLLTYANIEQQEKIDSSRLVLLQHNDIVQIFPRIKDHVKFIDQHVLNENNTSTSLLLNENIEFNSDNKQITDSDVSNHNCFDDNDDIFMKLWLPSDYEEPNLTLRMQQCIDDNNLSRFFPHTAMCSELLSLVFDGITESYKLFYLTNDEYKTMAKCILKKLHVPSPLVYQAIYESIKEEFECKRKQLQMTNHFVKLKQDKYGNGNVELLKDDPNNVLFYDLWLQSFNIRRLCIRELTIIEVLERFPGYCRLEM</sequence>
<dbReference type="AlphaFoldDB" id="A0A815M4M9"/>
<accession>A0A815M4M9</accession>
<comment type="caution">
    <text evidence="1">The sequence shown here is derived from an EMBL/GenBank/DDBJ whole genome shotgun (WGS) entry which is preliminary data.</text>
</comment>
<reference evidence="1" key="1">
    <citation type="submission" date="2021-02" db="EMBL/GenBank/DDBJ databases">
        <authorList>
            <person name="Nowell W R."/>
        </authorList>
    </citation>
    <scope>NUCLEOTIDE SEQUENCE</scope>
</reference>
<dbReference type="Proteomes" id="UP000663882">
    <property type="component" value="Unassembled WGS sequence"/>
</dbReference>
<dbReference type="Proteomes" id="UP000663889">
    <property type="component" value="Unassembled WGS sequence"/>
</dbReference>
<name>A0A815M4M9_9BILA</name>
<dbReference type="EMBL" id="CAJNOU010005880">
    <property type="protein sequence ID" value="CAF1491081.1"/>
    <property type="molecule type" value="Genomic_DNA"/>
</dbReference>
<proteinExistence type="predicted"/>
<evidence type="ECO:0000313" key="3">
    <source>
        <dbReference type="Proteomes" id="UP000663882"/>
    </source>
</evidence>
<gene>
    <name evidence="1" type="ORF">RFH988_LOCUS35247</name>
    <name evidence="2" type="ORF">SEV965_LOCUS35578</name>
</gene>
<dbReference type="OrthoDB" id="10049949at2759"/>
<evidence type="ECO:0000313" key="1">
    <source>
        <dbReference type="EMBL" id="CAF1411675.1"/>
    </source>
</evidence>